<feature type="compositionally biased region" description="Basic and acidic residues" evidence="2">
    <location>
        <begin position="749"/>
        <end position="761"/>
    </location>
</feature>
<feature type="region of interest" description="Disordered" evidence="2">
    <location>
        <begin position="371"/>
        <end position="574"/>
    </location>
</feature>
<evidence type="ECO:0000259" key="3">
    <source>
        <dbReference type="Pfam" id="PF12814"/>
    </source>
</evidence>
<dbReference type="GO" id="GO:0032065">
    <property type="term" value="P:maintenance of protein location in cell cortex"/>
    <property type="evidence" value="ECO:0007669"/>
    <property type="project" value="InterPro"/>
</dbReference>
<feature type="region of interest" description="Disordered" evidence="2">
    <location>
        <begin position="587"/>
        <end position="852"/>
    </location>
</feature>
<feature type="coiled-coil region" evidence="1">
    <location>
        <begin position="145"/>
        <end position="211"/>
    </location>
</feature>
<feature type="compositionally biased region" description="Low complexity" evidence="2">
    <location>
        <begin position="494"/>
        <end position="503"/>
    </location>
</feature>
<dbReference type="GO" id="GO:0005938">
    <property type="term" value="C:cell cortex"/>
    <property type="evidence" value="ECO:0007669"/>
    <property type="project" value="InterPro"/>
</dbReference>
<feature type="region of interest" description="Disordered" evidence="2">
    <location>
        <begin position="864"/>
        <end position="959"/>
    </location>
</feature>
<comment type="caution">
    <text evidence="4">The sequence shown here is derived from an EMBL/GenBank/DDBJ whole genome shotgun (WGS) entry which is preliminary data.</text>
</comment>
<feature type="compositionally biased region" description="Low complexity" evidence="2">
    <location>
        <begin position="1229"/>
        <end position="1240"/>
    </location>
</feature>
<dbReference type="GO" id="GO:0005543">
    <property type="term" value="F:phospholipid binding"/>
    <property type="evidence" value="ECO:0007669"/>
    <property type="project" value="InterPro"/>
</dbReference>
<feature type="coiled-coil region" evidence="1">
    <location>
        <begin position="85"/>
        <end position="119"/>
    </location>
</feature>
<feature type="compositionally biased region" description="Polar residues" evidence="2">
    <location>
        <begin position="676"/>
        <end position="701"/>
    </location>
</feature>
<accession>A0AAJ0LWZ9</accession>
<feature type="region of interest" description="Disordered" evidence="2">
    <location>
        <begin position="1"/>
        <end position="71"/>
    </location>
</feature>
<dbReference type="InterPro" id="IPR024774">
    <property type="entry name" value="PH_dom-Mcp5-type"/>
</dbReference>
<feature type="region of interest" description="Disordered" evidence="2">
    <location>
        <begin position="1201"/>
        <end position="1271"/>
    </location>
</feature>
<feature type="compositionally biased region" description="Pro residues" evidence="2">
    <location>
        <begin position="663"/>
        <end position="673"/>
    </location>
</feature>
<organism evidence="4 5">
    <name type="scientific">Extremus antarcticus</name>
    <dbReference type="NCBI Taxonomy" id="702011"/>
    <lineage>
        <taxon>Eukaryota</taxon>
        <taxon>Fungi</taxon>
        <taxon>Dikarya</taxon>
        <taxon>Ascomycota</taxon>
        <taxon>Pezizomycotina</taxon>
        <taxon>Dothideomycetes</taxon>
        <taxon>Dothideomycetidae</taxon>
        <taxon>Mycosphaerellales</taxon>
        <taxon>Extremaceae</taxon>
        <taxon>Extremus</taxon>
    </lineage>
</organism>
<protein>
    <recommendedName>
        <fullName evidence="3">Pleckstrin homology domain-containing protein</fullName>
    </recommendedName>
</protein>
<evidence type="ECO:0000256" key="1">
    <source>
        <dbReference type="SAM" id="Coils"/>
    </source>
</evidence>
<name>A0AAJ0LWZ9_9PEZI</name>
<feature type="compositionally biased region" description="Polar residues" evidence="2">
    <location>
        <begin position="831"/>
        <end position="850"/>
    </location>
</feature>
<feature type="region of interest" description="Disordered" evidence="2">
    <location>
        <begin position="242"/>
        <end position="300"/>
    </location>
</feature>
<evidence type="ECO:0000256" key="2">
    <source>
        <dbReference type="SAM" id="MobiDB-lite"/>
    </source>
</evidence>
<keyword evidence="5" id="KW-1185">Reference proteome</keyword>
<feature type="compositionally biased region" description="Low complexity" evidence="2">
    <location>
        <begin position="268"/>
        <end position="279"/>
    </location>
</feature>
<feature type="compositionally biased region" description="Low complexity" evidence="2">
    <location>
        <begin position="762"/>
        <end position="783"/>
    </location>
</feature>
<feature type="compositionally biased region" description="Polar residues" evidence="2">
    <location>
        <begin position="247"/>
        <end position="257"/>
    </location>
</feature>
<proteinExistence type="predicted"/>
<dbReference type="Pfam" id="PF12814">
    <property type="entry name" value="Mcp5_PH"/>
    <property type="match status" value="1"/>
</dbReference>
<dbReference type="Proteomes" id="UP001271007">
    <property type="component" value="Unassembled WGS sequence"/>
</dbReference>
<feature type="compositionally biased region" description="Polar residues" evidence="2">
    <location>
        <begin position="910"/>
        <end position="920"/>
    </location>
</feature>
<feature type="compositionally biased region" description="Low complexity" evidence="2">
    <location>
        <begin position="374"/>
        <end position="387"/>
    </location>
</feature>
<dbReference type="EMBL" id="JAWDJX010000002">
    <property type="protein sequence ID" value="KAK3058236.1"/>
    <property type="molecule type" value="Genomic_DNA"/>
</dbReference>
<dbReference type="GO" id="GO:0000226">
    <property type="term" value="P:microtubule cytoskeleton organization"/>
    <property type="evidence" value="ECO:0007669"/>
    <property type="project" value="TreeGrafter"/>
</dbReference>
<feature type="compositionally biased region" description="Polar residues" evidence="2">
    <location>
        <begin position="933"/>
        <end position="943"/>
    </location>
</feature>
<reference evidence="4" key="1">
    <citation type="submission" date="2023-04" db="EMBL/GenBank/DDBJ databases">
        <title>Black Yeasts Isolated from many extreme environments.</title>
        <authorList>
            <person name="Coleine C."/>
            <person name="Stajich J.E."/>
            <person name="Selbmann L."/>
        </authorList>
    </citation>
    <scope>NUCLEOTIDE SEQUENCE</scope>
    <source>
        <strain evidence="4">CCFEE 5312</strain>
    </source>
</reference>
<dbReference type="InterPro" id="IPR053005">
    <property type="entry name" value="Nuclear_Pos-Cytoskel_Interact"/>
</dbReference>
<feature type="compositionally biased region" description="Polar residues" evidence="2">
    <location>
        <begin position="1244"/>
        <end position="1262"/>
    </location>
</feature>
<dbReference type="GO" id="GO:0015631">
    <property type="term" value="F:tubulin binding"/>
    <property type="evidence" value="ECO:0007669"/>
    <property type="project" value="TreeGrafter"/>
</dbReference>
<feature type="region of interest" description="Disordered" evidence="2">
    <location>
        <begin position="1126"/>
        <end position="1181"/>
    </location>
</feature>
<dbReference type="SUPFAM" id="SSF50729">
    <property type="entry name" value="PH domain-like"/>
    <property type="match status" value="1"/>
</dbReference>
<feature type="compositionally biased region" description="Pro residues" evidence="2">
    <location>
        <begin position="622"/>
        <end position="640"/>
    </location>
</feature>
<gene>
    <name evidence="4" type="ORF">LTR09_001314</name>
</gene>
<feature type="compositionally biased region" description="Basic and acidic residues" evidence="2">
    <location>
        <begin position="644"/>
        <end position="654"/>
    </location>
</feature>
<sequence length="1342" mass="147100">MDYFGEYPFKGLPSPADTPYETPDFIRSKRSSRATANSSREASASPPPLPPDSVELKDKARDGRYGAMDPRRFTPTLHASLVSEILNLRRELDSKNNLVENLESSLSSAKTENEGLSGKLSDNVREVRKAKLQVQQVERGTLEAVEGLARERDTAKSSAADLKAKLEAAQKIVRRQDDDVERAQRIFESEKERWDNERRQMERRIHVTEIRLRTVIDEMSAHQAATEGHPIHILDADEGTFKDSGFGNESDTASVRSMTPVKHRRNKSSLSSRRSIRNSTMSRTTGTPDPFGKPNGYSLADELGIDEEDEYDMDEFEHPDEELEYNEQLRRTMESRQSSVVGGELDSKAKRVLGLTTESVDPLAWTPMIKEQTKSSLESVSTSKSSLDQGRSMTPVPAPKSAPRVQYVDTGYQPSPPPSPKTTQQVAPEQDDVPTIKEPAPASRSSGVLEAAKTMQRHPLTISRSSPSPISPPETPVVDGKSWPEGKRLSFPKAAYTTASTQTEAEEAPAKPSHTPKRDSLSPPSFVPSITIHPPSSRPSSPRPYVLPPGTKNASTQASLGWRSRDAAVQTDNIRVDRRPVKLPEHLLPGYLLPSPTFEEAPQPKPAKRSATGGTAKIFTKAPPPPPLLPSPPPQSPPQSSPELLRDHSQKDLRTMPLRAIPLPRPVLAPSMPPGRNSSEGPLNRSAQYGVSKAGQRTSQLLDMDRLSDGSDGEDFVSDFDTKDLESSLYAVARPPQGRFGLSEPPKAVPEDKEISPERRPGTAGSYGAAPAPSVSSSRAPSRTSHRDNGKAPVKLNAYQDPRSRSPSFGSMVSSIYSSQSVTAPPFPIPTRSSSRIVPNSHSEGSQSPVPYQMDAFGNRAYRSYKPPPSGRPGSLRKVQSAAVIRNPGRKGSPTKGFRRRRRRSPDLTPIQSMAFNSPAPTDFPIPELPTPLQANAPFNYTKGSMDFGRPSNAATTEASRLSEETDLVDSIASTMVGEWMWKYIRKRKSFGVQEDFPIAEDGSVNISSHGSRHKRWVWLSPYERTIMWDSKQPASGTALLGKKGRKLAISSVLEVEDSTPLPKNPELRTAYDRSILILTPARALKFTAISAERHVFWMRALSFLAQPANLPSEIPPMPALPRMPQVPQEPAPTVQRQRSPSFGRATVRDSIRLAKGKRPSLPHSATHPPLPETGRGDAMMALEGSNRDDSAEFPAIPRLYITTSRHQRKRSNTSPRLPAPLSSFRNFSTSAVPSSASSALHPGSTNGSSFRPSASSKSGSRPDSLASPDRPNFFEAVGTVRMEAFVDPNVRDGVLYVPAPPVNGVGHARRRGDSNISQSTTDKRRAGYVFDENGFDPFKNF</sequence>
<feature type="domain" description="Pleckstrin homology" evidence="3">
    <location>
        <begin position="968"/>
        <end position="1107"/>
    </location>
</feature>
<dbReference type="PANTHER" id="PTHR28190">
    <property type="entry name" value="NUCLEAR MIGRATION PROTEIN NUM1"/>
    <property type="match status" value="1"/>
</dbReference>
<feature type="compositionally biased region" description="Low complexity" evidence="2">
    <location>
        <begin position="811"/>
        <end position="821"/>
    </location>
</feature>
<keyword evidence="1" id="KW-0175">Coiled coil</keyword>
<evidence type="ECO:0000313" key="4">
    <source>
        <dbReference type="EMBL" id="KAK3058236.1"/>
    </source>
</evidence>
<feature type="region of interest" description="Disordered" evidence="2">
    <location>
        <begin position="1307"/>
        <end position="1330"/>
    </location>
</feature>
<evidence type="ECO:0000313" key="5">
    <source>
        <dbReference type="Proteomes" id="UP001271007"/>
    </source>
</evidence>
<feature type="compositionally biased region" description="Basic and acidic residues" evidence="2">
    <location>
        <begin position="54"/>
        <end position="71"/>
    </location>
</feature>
<dbReference type="GO" id="GO:0005739">
    <property type="term" value="C:mitochondrion"/>
    <property type="evidence" value="ECO:0007669"/>
    <property type="project" value="TreeGrafter"/>
</dbReference>
<dbReference type="PANTHER" id="PTHR28190:SF2">
    <property type="entry name" value="MIGRATION PROTEIN, PUTATIVE (AFU_ORTHOLOGUE AFUA_2G07730)-RELATED"/>
    <property type="match status" value="1"/>
</dbReference>